<name>A0AAV2BGY0_9ARAC</name>
<dbReference type="AlphaFoldDB" id="A0AAV2BGY0"/>
<evidence type="ECO:0000313" key="2">
    <source>
        <dbReference type="EMBL" id="CAL1294558.1"/>
    </source>
</evidence>
<keyword evidence="3" id="KW-1185">Reference proteome</keyword>
<feature type="signal peptide" evidence="1">
    <location>
        <begin position="1"/>
        <end position="24"/>
    </location>
</feature>
<accession>A0AAV2BGY0</accession>
<protein>
    <recommendedName>
        <fullName evidence="4">Defensin-like protein</fullName>
    </recommendedName>
</protein>
<feature type="chain" id="PRO_5043942971" description="Defensin-like protein" evidence="1">
    <location>
        <begin position="25"/>
        <end position="159"/>
    </location>
</feature>
<keyword evidence="1" id="KW-0732">Signal</keyword>
<dbReference type="Proteomes" id="UP001497382">
    <property type="component" value="Unassembled WGS sequence"/>
</dbReference>
<evidence type="ECO:0008006" key="4">
    <source>
        <dbReference type="Google" id="ProtNLM"/>
    </source>
</evidence>
<sequence>MVLLLAISYPFLALIGRIVHPGNSSIVYIDPAQIIPGCPDDTRCSIACQEDPRFKTTGSCVGPDRTLCSCEPPYNTTDLPMNTDFCNVQQCERRCERLGPSVIGKCIIGVCKCGYKTGELPPSDDGCTPNNCYDHCFIGLFPPLIYYCSGNECRCGWFF</sequence>
<proteinExistence type="predicted"/>
<dbReference type="EMBL" id="CAXIEN010000349">
    <property type="protein sequence ID" value="CAL1294558.1"/>
    <property type="molecule type" value="Genomic_DNA"/>
</dbReference>
<comment type="caution">
    <text evidence="2">The sequence shown here is derived from an EMBL/GenBank/DDBJ whole genome shotgun (WGS) entry which is preliminary data.</text>
</comment>
<evidence type="ECO:0000256" key="1">
    <source>
        <dbReference type="SAM" id="SignalP"/>
    </source>
</evidence>
<organism evidence="2 3">
    <name type="scientific">Larinioides sclopetarius</name>
    <dbReference type="NCBI Taxonomy" id="280406"/>
    <lineage>
        <taxon>Eukaryota</taxon>
        <taxon>Metazoa</taxon>
        <taxon>Ecdysozoa</taxon>
        <taxon>Arthropoda</taxon>
        <taxon>Chelicerata</taxon>
        <taxon>Arachnida</taxon>
        <taxon>Araneae</taxon>
        <taxon>Araneomorphae</taxon>
        <taxon>Entelegynae</taxon>
        <taxon>Araneoidea</taxon>
        <taxon>Araneidae</taxon>
        <taxon>Larinioides</taxon>
    </lineage>
</organism>
<evidence type="ECO:0000313" key="3">
    <source>
        <dbReference type="Proteomes" id="UP001497382"/>
    </source>
</evidence>
<gene>
    <name evidence="2" type="ORF">LARSCL_LOCUS18775</name>
</gene>
<reference evidence="2 3" key="1">
    <citation type="submission" date="2024-04" db="EMBL/GenBank/DDBJ databases">
        <authorList>
            <person name="Rising A."/>
            <person name="Reimegard J."/>
            <person name="Sonavane S."/>
            <person name="Akerstrom W."/>
            <person name="Nylinder S."/>
            <person name="Hedman E."/>
            <person name="Kallberg Y."/>
        </authorList>
    </citation>
    <scope>NUCLEOTIDE SEQUENCE [LARGE SCALE GENOMIC DNA]</scope>
</reference>